<feature type="short sequence motif" description="HXTX 2" evidence="2">
    <location>
        <begin position="119"/>
        <end position="122"/>
    </location>
</feature>
<feature type="active site" description="Proton donor" evidence="2">
    <location>
        <position position="36"/>
    </location>
</feature>
<dbReference type="NCBIfam" id="TIGR02258">
    <property type="entry name" value="2_5_ligase"/>
    <property type="match status" value="1"/>
</dbReference>
<dbReference type="InterPro" id="IPR004175">
    <property type="entry name" value="RNA_CPDase"/>
</dbReference>
<dbReference type="EC" id="3.1.4.58" evidence="2"/>
<reference evidence="3 4" key="1">
    <citation type="submission" date="2017-09" db="EMBL/GenBank/DDBJ databases">
        <title>A multilocus sequence analysis scheme for characterization of bacteria in the genus Thioclava.</title>
        <authorList>
            <person name="Liu Y."/>
            <person name="Shao Z."/>
        </authorList>
    </citation>
    <scope>NUCLEOTIDE SEQUENCE [LARGE SCALE GENOMIC DNA]</scope>
    <source>
        <strain evidence="3 4">CAU 1312</strain>
    </source>
</reference>
<organism evidence="3 4">
    <name type="scientific">Pseudothioclava arenosa</name>
    <dbReference type="NCBI Taxonomy" id="1795308"/>
    <lineage>
        <taxon>Bacteria</taxon>
        <taxon>Pseudomonadati</taxon>
        <taxon>Pseudomonadota</taxon>
        <taxon>Alphaproteobacteria</taxon>
        <taxon>Rhodobacterales</taxon>
        <taxon>Paracoccaceae</taxon>
        <taxon>Pseudothioclava</taxon>
    </lineage>
</organism>
<comment type="catalytic activity">
    <reaction evidence="2">
        <text>a 3'-end 2',3'-cyclophospho-ribonucleotide-RNA + H2O = a 3'-end 2'-phospho-ribonucleotide-RNA + H(+)</text>
        <dbReference type="Rhea" id="RHEA:11828"/>
        <dbReference type="Rhea" id="RHEA-COMP:10464"/>
        <dbReference type="Rhea" id="RHEA-COMP:17353"/>
        <dbReference type="ChEBI" id="CHEBI:15377"/>
        <dbReference type="ChEBI" id="CHEBI:15378"/>
        <dbReference type="ChEBI" id="CHEBI:83064"/>
        <dbReference type="ChEBI" id="CHEBI:173113"/>
        <dbReference type="EC" id="3.1.4.58"/>
    </reaction>
</comment>
<evidence type="ECO:0000313" key="3">
    <source>
        <dbReference type="EMBL" id="PCD75882.1"/>
    </source>
</evidence>
<comment type="caution">
    <text evidence="3">The sequence shown here is derived from an EMBL/GenBank/DDBJ whole genome shotgun (WGS) entry which is preliminary data.</text>
</comment>
<dbReference type="InterPro" id="IPR009097">
    <property type="entry name" value="Cyclic_Pdiesterase"/>
</dbReference>
<evidence type="ECO:0000256" key="2">
    <source>
        <dbReference type="HAMAP-Rule" id="MF_01940"/>
    </source>
</evidence>
<dbReference type="Gene3D" id="3.90.1140.10">
    <property type="entry name" value="Cyclic phosphodiesterase"/>
    <property type="match status" value="1"/>
</dbReference>
<accession>A0A2A4CNP4</accession>
<evidence type="ECO:0000256" key="1">
    <source>
        <dbReference type="ARBA" id="ARBA00022801"/>
    </source>
</evidence>
<dbReference type="PANTHER" id="PTHR35561:SF1">
    <property type="entry name" value="RNA 2',3'-CYCLIC PHOSPHODIESTERASE"/>
    <property type="match status" value="1"/>
</dbReference>
<dbReference type="RefSeq" id="WP_096434200.1">
    <property type="nucleotide sequence ID" value="NZ_NTJD01000009.1"/>
</dbReference>
<sequence>MRCFVGIGLSELVLDAVEHLQEGLPIGRVVPRESLHLTLAFLDDLEPWQIEALHEGLADIHLPAPALRFGGLELFDPEHPRLLALAVEPVPELVALQRAVAQAARRAEIALERRRFRPHVTLARFRARMEPGEACRLAQWLEARGQAQAEAPLPGMTAEGATLYASELRPEGARYTALSHYPLG</sequence>
<comment type="similarity">
    <text evidence="2">Belongs to the 2H phosphoesterase superfamily. ThpR family.</text>
</comment>
<comment type="function">
    <text evidence="2">Hydrolyzes RNA 2',3'-cyclic phosphodiester to an RNA 2'-phosphomonoester.</text>
</comment>
<name>A0A2A4CNP4_9RHOB</name>
<keyword evidence="1 2" id="KW-0378">Hydrolase</keyword>
<dbReference type="HAMAP" id="MF_01940">
    <property type="entry name" value="RNA_CPDase"/>
    <property type="match status" value="1"/>
</dbReference>
<gene>
    <name evidence="3" type="ORF">CLN94_12045</name>
</gene>
<evidence type="ECO:0000313" key="4">
    <source>
        <dbReference type="Proteomes" id="UP000243507"/>
    </source>
</evidence>
<dbReference type="EMBL" id="NTJD01000009">
    <property type="protein sequence ID" value="PCD75882.1"/>
    <property type="molecule type" value="Genomic_DNA"/>
</dbReference>
<dbReference type="GO" id="GO:0008664">
    <property type="term" value="F:RNA 2',3'-cyclic 3'-phosphodiesterase activity"/>
    <property type="evidence" value="ECO:0007669"/>
    <property type="project" value="UniProtKB-EC"/>
</dbReference>
<dbReference type="Pfam" id="PF13563">
    <property type="entry name" value="2_5_RNA_ligase2"/>
    <property type="match status" value="1"/>
</dbReference>
<protein>
    <recommendedName>
        <fullName evidence="2">RNA 2',3'-cyclic phosphodiesterase</fullName>
        <shortName evidence="2">RNA 2',3'-CPDase</shortName>
        <ecNumber evidence="2">3.1.4.58</ecNumber>
    </recommendedName>
</protein>
<dbReference type="Proteomes" id="UP000243507">
    <property type="component" value="Unassembled WGS sequence"/>
</dbReference>
<feature type="short sequence motif" description="HXTX 1" evidence="2">
    <location>
        <begin position="36"/>
        <end position="39"/>
    </location>
</feature>
<dbReference type="AlphaFoldDB" id="A0A2A4CNP4"/>
<dbReference type="SUPFAM" id="SSF55144">
    <property type="entry name" value="LigT-like"/>
    <property type="match status" value="1"/>
</dbReference>
<proteinExistence type="inferred from homology"/>
<dbReference type="PANTHER" id="PTHR35561">
    <property type="entry name" value="RNA 2',3'-CYCLIC PHOSPHODIESTERASE"/>
    <property type="match status" value="1"/>
</dbReference>
<dbReference type="OrthoDB" id="9793819at2"/>
<dbReference type="GO" id="GO:0004113">
    <property type="term" value="F:2',3'-cyclic-nucleotide 3'-phosphodiesterase activity"/>
    <property type="evidence" value="ECO:0007669"/>
    <property type="project" value="InterPro"/>
</dbReference>
<keyword evidence="4" id="KW-1185">Reference proteome</keyword>
<feature type="active site" description="Proton acceptor" evidence="2">
    <location>
        <position position="119"/>
    </location>
</feature>